<comment type="similarity">
    <text evidence="1">In the N-terminal section; belongs to the CRISPR-associated nuclease Cas3-HD family.</text>
</comment>
<dbReference type="GO" id="GO:0046872">
    <property type="term" value="F:metal ion binding"/>
    <property type="evidence" value="ECO:0007669"/>
    <property type="project" value="UniProtKB-KW"/>
</dbReference>
<evidence type="ECO:0000259" key="11">
    <source>
        <dbReference type="PROSITE" id="PS51643"/>
    </source>
</evidence>
<evidence type="ECO:0000256" key="5">
    <source>
        <dbReference type="ARBA" id="ARBA00022741"/>
    </source>
</evidence>
<dbReference type="PANTHER" id="PTHR47963:SF9">
    <property type="entry name" value="CRISPR-ASSOCIATED ENDONUCLEASE_HELICASE CAS3"/>
    <property type="match status" value="1"/>
</dbReference>
<dbReference type="InterPro" id="IPR006483">
    <property type="entry name" value="CRISPR-assoc_Cas3_HD"/>
</dbReference>
<evidence type="ECO:0000256" key="6">
    <source>
        <dbReference type="ARBA" id="ARBA00022801"/>
    </source>
</evidence>
<dbReference type="GO" id="GO:0003724">
    <property type="term" value="F:RNA helicase activity"/>
    <property type="evidence" value="ECO:0007669"/>
    <property type="project" value="TreeGrafter"/>
</dbReference>
<dbReference type="InterPro" id="IPR006474">
    <property type="entry name" value="Helicase_Cas3_CRISPR-ass_core"/>
</dbReference>
<dbReference type="PANTHER" id="PTHR47963">
    <property type="entry name" value="DEAD-BOX ATP-DEPENDENT RNA HELICASE 47, MITOCHONDRIAL"/>
    <property type="match status" value="1"/>
</dbReference>
<evidence type="ECO:0000256" key="1">
    <source>
        <dbReference type="ARBA" id="ARBA00006847"/>
    </source>
</evidence>
<dbReference type="NCBIfam" id="TIGR01587">
    <property type="entry name" value="cas3_core"/>
    <property type="match status" value="1"/>
</dbReference>
<keyword evidence="8" id="KW-0067">ATP-binding</keyword>
<evidence type="ECO:0000256" key="4">
    <source>
        <dbReference type="ARBA" id="ARBA00022723"/>
    </source>
</evidence>
<dbReference type="GO" id="GO:0051607">
    <property type="term" value="P:defense response to virus"/>
    <property type="evidence" value="ECO:0007669"/>
    <property type="project" value="UniProtKB-KW"/>
</dbReference>
<dbReference type="GO" id="GO:0003723">
    <property type="term" value="F:RNA binding"/>
    <property type="evidence" value="ECO:0007669"/>
    <property type="project" value="TreeGrafter"/>
</dbReference>
<dbReference type="SUPFAM" id="SSF52540">
    <property type="entry name" value="P-loop containing nucleoside triphosphate hydrolases"/>
    <property type="match status" value="1"/>
</dbReference>
<dbReference type="GO" id="GO:0005524">
    <property type="term" value="F:ATP binding"/>
    <property type="evidence" value="ECO:0007669"/>
    <property type="project" value="UniProtKB-KW"/>
</dbReference>
<gene>
    <name evidence="12" type="ORF">DVS28_b0132</name>
</gene>
<dbReference type="Gene3D" id="3.40.50.300">
    <property type="entry name" value="P-loop containing nucleotide triphosphate hydrolases"/>
    <property type="match status" value="2"/>
</dbReference>
<dbReference type="Proteomes" id="UP000264006">
    <property type="component" value="Plasmid pEDY32-46I"/>
</dbReference>
<feature type="domain" description="HD Cas3-type" evidence="11">
    <location>
        <begin position="1"/>
        <end position="192"/>
    </location>
</feature>
<dbReference type="InterPro" id="IPR014001">
    <property type="entry name" value="Helicase_ATP-bd"/>
</dbReference>
<dbReference type="GO" id="GO:0004518">
    <property type="term" value="F:nuclease activity"/>
    <property type="evidence" value="ECO:0007669"/>
    <property type="project" value="UniProtKB-KW"/>
</dbReference>
<keyword evidence="3" id="KW-0540">Nuclease</keyword>
<evidence type="ECO:0000256" key="7">
    <source>
        <dbReference type="ARBA" id="ARBA00022806"/>
    </source>
</evidence>
<dbReference type="Pfam" id="PF18019">
    <property type="entry name" value="Cas3_HD"/>
    <property type="match status" value="1"/>
</dbReference>
<dbReference type="InterPro" id="IPR027417">
    <property type="entry name" value="P-loop_NTPase"/>
</dbReference>
<dbReference type="Gene3D" id="1.10.3210.30">
    <property type="match status" value="1"/>
</dbReference>
<dbReference type="PROSITE" id="PS51643">
    <property type="entry name" value="HD_CAS3"/>
    <property type="match status" value="1"/>
</dbReference>
<feature type="region of interest" description="Disordered" evidence="10">
    <location>
        <begin position="840"/>
        <end position="860"/>
    </location>
</feature>
<keyword evidence="12" id="KW-0614">Plasmid</keyword>
<dbReference type="InterPro" id="IPR038257">
    <property type="entry name" value="CRISPR-assoc_Cas3_HD_sf"/>
</dbReference>
<dbReference type="CDD" id="cd09641">
    <property type="entry name" value="Cas3''_I"/>
    <property type="match status" value="1"/>
</dbReference>
<evidence type="ECO:0000313" key="12">
    <source>
        <dbReference type="EMBL" id="AXV09902.1"/>
    </source>
</evidence>
<keyword evidence="4" id="KW-0479">Metal-binding</keyword>
<dbReference type="OrthoDB" id="9810236at2"/>
<keyword evidence="13" id="KW-1185">Reference proteome</keyword>
<dbReference type="GO" id="GO:0016787">
    <property type="term" value="F:hydrolase activity"/>
    <property type="evidence" value="ECO:0007669"/>
    <property type="project" value="UniProtKB-KW"/>
</dbReference>
<keyword evidence="5" id="KW-0547">Nucleotide-binding</keyword>
<geneLocation type="plasmid" evidence="13">
    <name>pedy32-46i</name>
</geneLocation>
<dbReference type="EMBL" id="CP031166">
    <property type="protein sequence ID" value="AXV09902.1"/>
    <property type="molecule type" value="Genomic_DNA"/>
</dbReference>
<dbReference type="Pfam" id="PF22590">
    <property type="entry name" value="Cas3-like_C_2"/>
    <property type="match status" value="1"/>
</dbReference>
<accession>A0A346Y605</accession>
<dbReference type="AlphaFoldDB" id="A0A346Y605"/>
<comment type="similarity">
    <text evidence="2">In the central section; belongs to the CRISPR-associated helicase Cas3 family.</text>
</comment>
<proteinExistence type="inferred from homology"/>
<evidence type="ECO:0000256" key="9">
    <source>
        <dbReference type="ARBA" id="ARBA00023118"/>
    </source>
</evidence>
<keyword evidence="9" id="KW-0051">Antiviral defense</keyword>
<evidence type="ECO:0000256" key="2">
    <source>
        <dbReference type="ARBA" id="ARBA00009046"/>
    </source>
</evidence>
<protein>
    <submittedName>
        <fullName evidence="12">CRISPR-associated helicase Cas3</fullName>
    </submittedName>
</protein>
<dbReference type="KEGG" id="euz:DVS28_b0132"/>
<evidence type="ECO:0000313" key="13">
    <source>
        <dbReference type="Proteomes" id="UP000264006"/>
    </source>
</evidence>
<reference evidence="12 13" key="1">
    <citation type="submission" date="2018-09" db="EMBL/GenBank/DDBJ databases">
        <title>Complete genome sequence of Euzebya sp. DY32-46 isolated from seawater of Pacific Ocean.</title>
        <authorList>
            <person name="Xu L."/>
            <person name="Wu Y.-H."/>
            <person name="Xu X.-W."/>
        </authorList>
    </citation>
    <scope>NUCLEOTIDE SEQUENCE [LARGE SCALE GENOMIC DNA]</scope>
    <source>
        <strain evidence="12 13">DY32-46</strain>
        <plasmid evidence="13">pedy32-46i</plasmid>
    </source>
</reference>
<keyword evidence="6" id="KW-0378">Hydrolase</keyword>
<keyword evidence="7" id="KW-0347">Helicase</keyword>
<dbReference type="InterPro" id="IPR054712">
    <property type="entry name" value="Cas3-like_dom"/>
</dbReference>
<dbReference type="InterPro" id="IPR050547">
    <property type="entry name" value="DEAD_box_RNA_helicases"/>
</dbReference>
<evidence type="ECO:0000256" key="3">
    <source>
        <dbReference type="ARBA" id="ARBA00022722"/>
    </source>
</evidence>
<sequence>MAHLVDTAAVASALVDRWVPSRLLDDPTREAVVAAAGLHDLGKAGPVFQGQLMARRRDSRFADHLAGLSTAGLGCPGPVLSGVRLAAGEEQALLRRHEVLSAAILAGRVEDAGAEGLAALVAGHHGCWRLPFDDYGAVPVALEAVRSDPGWSAWHRDAIAVIEGLVGGAGTSAVDPVVVPVAAGVVVVADWLASHLADVDPSGVEGADGDWEVWFERRVGDAHRLVEDLLGVPVRPAGSVEDILGVPSLRPVQQAVSASTARGLRLVMAPTGEGKTEAAFGRWLAHHAGAGSGLLFALPTMATTDAMLERVRPLFADTDARGALAHGRSILNGFNRPAGPLHGSVHNGPGGLSPSWWFNGRGRQVLAPVTVCTVDQVLLSVLAHRHNFVRLLGVFSKMVVVDEVHTFDPYMSGLLERFLRWAGRFGVDVVLMSATLPAERQRTYVEAYADGPAGLPAAVYPSVVTCTGGVVDVSPVAMSRPARTVVIDRMSFGGPDDIARYVAGVVAAHPDAKVGVILNTVGRVQQVATALHALLGCSGTHADGRCGTLWTAHSRFPAAVRSRQTAAMLGEFGPDSTTGAAVLVATQVVEMSLDIDLDLLITDLCPAPSLVQRIGRLHRHTHDPAVRRRPGGMRHPRVVLVTPDPWPDGPAGWLPYPAPVIGATWEHGLGGGAVNELVVPNDVQAFVDRSHLPVTALYGPEGEGLADELVTHLLGESAKAQRAGRAAIPTPEAMTSRTAAALEKFANAEVDGLRLSTRWDDTPTALVLLHNPDGPPGASTNGVWGGPIPSAPGYDEQAELLGCTVTISGRQAFDVTPRDDIGRPSPGRWDGTLLHDVVPLPLPSPDWDPDPLTGLTRRDQ</sequence>
<dbReference type="NCBIfam" id="TIGR01596">
    <property type="entry name" value="cas3_HD"/>
    <property type="match status" value="1"/>
</dbReference>
<evidence type="ECO:0000256" key="8">
    <source>
        <dbReference type="ARBA" id="ARBA00022840"/>
    </source>
</evidence>
<name>A0A346Y605_9ACTN</name>
<dbReference type="SMART" id="SM00487">
    <property type="entry name" value="DEXDc"/>
    <property type="match status" value="1"/>
</dbReference>
<evidence type="ECO:0000256" key="10">
    <source>
        <dbReference type="SAM" id="MobiDB-lite"/>
    </source>
</evidence>
<organism evidence="12 13">
    <name type="scientific">Euzebya pacifica</name>
    <dbReference type="NCBI Taxonomy" id="1608957"/>
    <lineage>
        <taxon>Bacteria</taxon>
        <taxon>Bacillati</taxon>
        <taxon>Actinomycetota</taxon>
        <taxon>Nitriliruptoria</taxon>
        <taxon>Euzebyales</taxon>
    </lineage>
</organism>